<organism evidence="5 6">
    <name type="scientific">Salinispira pacifica</name>
    <dbReference type="NCBI Taxonomy" id="1307761"/>
    <lineage>
        <taxon>Bacteria</taxon>
        <taxon>Pseudomonadati</taxon>
        <taxon>Spirochaetota</taxon>
        <taxon>Spirochaetia</taxon>
        <taxon>Spirochaetales</taxon>
        <taxon>Spirochaetaceae</taxon>
        <taxon>Salinispira</taxon>
    </lineage>
</organism>
<name>V5WIN7_9SPIO</name>
<dbReference type="KEGG" id="slr:L21SP2_2060"/>
<dbReference type="PROSITE" id="PS50893">
    <property type="entry name" value="ABC_TRANSPORTER_2"/>
    <property type="match status" value="1"/>
</dbReference>
<dbReference type="Proteomes" id="UP000018680">
    <property type="component" value="Chromosome"/>
</dbReference>
<dbReference type="STRING" id="1307761.L21SP2_2060"/>
<sequence length="269" mass="30096">MKSLSLKSLSYAYDPSGSAGFRLEDISLEISGGMRVGILGPNGSGKSTIIRLLLKILSPPTGMMLYDQRDIADIPQKDLAQLVSYVPQMAASQYAYAAEDIIAMGRYPHGTRLFYRPGKGDREIVEDIIKRLDLAQLRYRPVTTLSGGEYQRVLLGRAFVQRTPLILLDEPTNHLDLRHQLNLLEMIAEEQRRRELTVISVFHDINLAMGFADRLLLLDGGRMAAWDTPRKLAGSPILEHVYRLRFRSLINPFNEAPHLVAGQALAGEL</sequence>
<dbReference type="FunFam" id="3.40.50.300:FF:000134">
    <property type="entry name" value="Iron-enterobactin ABC transporter ATP-binding protein"/>
    <property type="match status" value="1"/>
</dbReference>
<dbReference type="Gene3D" id="3.40.50.300">
    <property type="entry name" value="P-loop containing nucleotide triphosphate hydrolases"/>
    <property type="match status" value="1"/>
</dbReference>
<dbReference type="OrthoDB" id="9799337at2"/>
<dbReference type="SMART" id="SM00382">
    <property type="entry name" value="AAA"/>
    <property type="match status" value="1"/>
</dbReference>
<reference evidence="5 6" key="1">
    <citation type="journal article" date="2015" name="Stand. Genomic Sci.">
        <title>Complete genome sequence and description of Salinispira pacifica gen. nov., sp. nov., a novel spirochaete isolated form a hypersaline microbial mat.</title>
        <authorList>
            <person name="Ben Hania W."/>
            <person name="Joseph M."/>
            <person name="Schumann P."/>
            <person name="Bunk B."/>
            <person name="Fiebig A."/>
            <person name="Sproer C."/>
            <person name="Klenk H.P."/>
            <person name="Fardeau M.L."/>
            <person name="Spring S."/>
        </authorList>
    </citation>
    <scope>NUCLEOTIDE SEQUENCE [LARGE SCALE GENOMIC DNA]</scope>
    <source>
        <strain evidence="5 6">L21-RPul-D2</strain>
    </source>
</reference>
<evidence type="ECO:0000313" key="6">
    <source>
        <dbReference type="Proteomes" id="UP000018680"/>
    </source>
</evidence>
<gene>
    <name evidence="5" type="ORF">L21SP2_2060</name>
</gene>
<protein>
    <submittedName>
        <fullName evidence="5">ABC transporter (Iron.B12.siderophore.hemin), ATP-binding component</fullName>
    </submittedName>
</protein>
<evidence type="ECO:0000313" key="5">
    <source>
        <dbReference type="EMBL" id="AHC15429.1"/>
    </source>
</evidence>
<evidence type="ECO:0000256" key="2">
    <source>
        <dbReference type="ARBA" id="ARBA00022741"/>
    </source>
</evidence>
<dbReference type="PANTHER" id="PTHR42794:SF2">
    <property type="entry name" value="ABC TRANSPORTER ATP-BINDING PROTEIN"/>
    <property type="match status" value="1"/>
</dbReference>
<dbReference type="InterPro" id="IPR003439">
    <property type="entry name" value="ABC_transporter-like_ATP-bd"/>
</dbReference>
<evidence type="ECO:0000256" key="1">
    <source>
        <dbReference type="ARBA" id="ARBA00022448"/>
    </source>
</evidence>
<dbReference type="AlphaFoldDB" id="V5WIN7"/>
<feature type="domain" description="ABC transporter" evidence="4">
    <location>
        <begin position="4"/>
        <end position="245"/>
    </location>
</feature>
<dbReference type="InterPro" id="IPR003593">
    <property type="entry name" value="AAA+_ATPase"/>
</dbReference>
<dbReference type="GO" id="GO:0016887">
    <property type="term" value="F:ATP hydrolysis activity"/>
    <property type="evidence" value="ECO:0007669"/>
    <property type="project" value="InterPro"/>
</dbReference>
<dbReference type="EMBL" id="CP006939">
    <property type="protein sequence ID" value="AHC15429.1"/>
    <property type="molecule type" value="Genomic_DNA"/>
</dbReference>
<dbReference type="RefSeq" id="WP_024268344.1">
    <property type="nucleotide sequence ID" value="NC_023035.1"/>
</dbReference>
<accession>V5WIN7</accession>
<dbReference type="Pfam" id="PF00005">
    <property type="entry name" value="ABC_tran"/>
    <property type="match status" value="1"/>
</dbReference>
<keyword evidence="3 5" id="KW-0067">ATP-binding</keyword>
<keyword evidence="6" id="KW-1185">Reference proteome</keyword>
<dbReference type="CDD" id="cd03214">
    <property type="entry name" value="ABC_Iron-Siderophores_B12_Hemin"/>
    <property type="match status" value="1"/>
</dbReference>
<evidence type="ECO:0000256" key="3">
    <source>
        <dbReference type="ARBA" id="ARBA00022840"/>
    </source>
</evidence>
<dbReference type="eggNOG" id="COG1120">
    <property type="taxonomic scope" value="Bacteria"/>
</dbReference>
<proteinExistence type="predicted"/>
<dbReference type="InterPro" id="IPR027417">
    <property type="entry name" value="P-loop_NTPase"/>
</dbReference>
<evidence type="ECO:0000259" key="4">
    <source>
        <dbReference type="PROSITE" id="PS50893"/>
    </source>
</evidence>
<dbReference type="HOGENOM" id="CLU_000604_1_11_12"/>
<dbReference type="GO" id="GO:0005524">
    <property type="term" value="F:ATP binding"/>
    <property type="evidence" value="ECO:0007669"/>
    <property type="project" value="UniProtKB-KW"/>
</dbReference>
<keyword evidence="1" id="KW-0813">Transport</keyword>
<dbReference type="SUPFAM" id="SSF52540">
    <property type="entry name" value="P-loop containing nucleoside triphosphate hydrolases"/>
    <property type="match status" value="1"/>
</dbReference>
<keyword evidence="2" id="KW-0547">Nucleotide-binding</keyword>
<dbReference type="PANTHER" id="PTHR42794">
    <property type="entry name" value="HEMIN IMPORT ATP-BINDING PROTEIN HMUV"/>
    <property type="match status" value="1"/>
</dbReference>